<dbReference type="EMBL" id="JACHCA010000011">
    <property type="protein sequence ID" value="MBB6129808.1"/>
    <property type="molecule type" value="Genomic_DNA"/>
</dbReference>
<name>A0A841JM47_9SPHI</name>
<gene>
    <name evidence="1" type="ORF">HDF22_003940</name>
</gene>
<sequence>MMKKTINLISTVGLLTIVLLTVVSACKKDTAPQNVNIVGKWAQSQFKAANNYEFKSDLTFKYYTLATDSVTKKVLGYGSKTEGKYSIINDSLKLYAMVSYSTPDGSFTTEDKLQKINGADKSGFRFSFNDKKDQLSLFFKCPLNADCVPSPVVYNKQ</sequence>
<evidence type="ECO:0000313" key="2">
    <source>
        <dbReference type="Proteomes" id="UP000548326"/>
    </source>
</evidence>
<protein>
    <recommendedName>
        <fullName evidence="3">Lipocalin-like domain-containing protein</fullName>
    </recommendedName>
</protein>
<proteinExistence type="predicted"/>
<organism evidence="1 2">
    <name type="scientific">Mucilaginibacter lappiensis</name>
    <dbReference type="NCBI Taxonomy" id="354630"/>
    <lineage>
        <taxon>Bacteria</taxon>
        <taxon>Pseudomonadati</taxon>
        <taxon>Bacteroidota</taxon>
        <taxon>Sphingobacteriia</taxon>
        <taxon>Sphingobacteriales</taxon>
        <taxon>Sphingobacteriaceae</taxon>
        <taxon>Mucilaginibacter</taxon>
    </lineage>
</organism>
<accession>A0A841JM47</accession>
<comment type="caution">
    <text evidence="1">The sequence shown here is derived from an EMBL/GenBank/DDBJ whole genome shotgun (WGS) entry which is preliminary data.</text>
</comment>
<dbReference type="AlphaFoldDB" id="A0A841JM47"/>
<evidence type="ECO:0008006" key="3">
    <source>
        <dbReference type="Google" id="ProtNLM"/>
    </source>
</evidence>
<dbReference type="Proteomes" id="UP000548326">
    <property type="component" value="Unassembled WGS sequence"/>
</dbReference>
<evidence type="ECO:0000313" key="1">
    <source>
        <dbReference type="EMBL" id="MBB6129808.1"/>
    </source>
</evidence>
<dbReference type="RefSeq" id="WP_183588789.1">
    <property type="nucleotide sequence ID" value="NZ_JACHCA010000011.1"/>
</dbReference>
<reference evidence="1 2" key="1">
    <citation type="submission" date="2020-08" db="EMBL/GenBank/DDBJ databases">
        <title>Genomic Encyclopedia of Type Strains, Phase IV (KMG-V): Genome sequencing to study the core and pangenomes of soil and plant-associated prokaryotes.</title>
        <authorList>
            <person name="Whitman W."/>
        </authorList>
    </citation>
    <scope>NUCLEOTIDE SEQUENCE [LARGE SCALE GENOMIC DNA]</scope>
    <source>
        <strain evidence="1 2">MP601</strain>
    </source>
</reference>
<dbReference type="PROSITE" id="PS51257">
    <property type="entry name" value="PROKAR_LIPOPROTEIN"/>
    <property type="match status" value="1"/>
</dbReference>